<organism evidence="1 4">
    <name type="scientific">Hydrogenophaga crassostreae</name>
    <dbReference type="NCBI Taxonomy" id="1763535"/>
    <lineage>
        <taxon>Bacteria</taxon>
        <taxon>Pseudomonadati</taxon>
        <taxon>Pseudomonadota</taxon>
        <taxon>Betaproteobacteria</taxon>
        <taxon>Burkholderiales</taxon>
        <taxon>Comamonadaceae</taxon>
        <taxon>Hydrogenophaga</taxon>
    </lineage>
</organism>
<evidence type="ECO:0000313" key="4">
    <source>
        <dbReference type="Proteomes" id="UP000185680"/>
    </source>
</evidence>
<dbReference type="KEGG" id="hyl:LPB072_13675"/>
<evidence type="ECO:0000313" key="1">
    <source>
        <dbReference type="EMBL" id="AOW13737.1"/>
    </source>
</evidence>
<dbReference type="EMBL" id="CP017476">
    <property type="protein sequence ID" value="AOW13737.1"/>
    <property type="molecule type" value="Genomic_DNA"/>
</dbReference>
<reference evidence="2 3" key="1">
    <citation type="submission" date="2016-02" db="EMBL/GenBank/DDBJ databases">
        <title>Draft genome sequence of Hydrogenophaga sp. LPB0072.</title>
        <authorList>
            <person name="Shin S.-K."/>
            <person name="Yi H."/>
        </authorList>
    </citation>
    <scope>NUCLEOTIDE SEQUENCE [LARGE SCALE GENOMIC DNA]</scope>
    <source>
        <strain evidence="2 3">LPB0072</strain>
    </source>
</reference>
<dbReference type="Proteomes" id="UP000185680">
    <property type="component" value="Chromosome"/>
</dbReference>
<dbReference type="RefSeq" id="WP_066090791.1">
    <property type="nucleotide sequence ID" value="NZ_CP017476.1"/>
</dbReference>
<dbReference type="EMBL" id="LVWD01000013">
    <property type="protein sequence ID" value="OAD42034.1"/>
    <property type="molecule type" value="Genomic_DNA"/>
</dbReference>
<dbReference type="AlphaFoldDB" id="A0A162P792"/>
<dbReference type="OrthoDB" id="215765at2"/>
<dbReference type="Proteomes" id="UP000185657">
    <property type="component" value="Unassembled WGS sequence"/>
</dbReference>
<evidence type="ECO:0000313" key="3">
    <source>
        <dbReference type="Proteomes" id="UP000185657"/>
    </source>
</evidence>
<gene>
    <name evidence="1" type="ORF">LPB072_13675</name>
    <name evidence="2" type="ORF">LPB72_12295</name>
</gene>
<name>A0A162P792_9BURK</name>
<protein>
    <submittedName>
        <fullName evidence="1">Uncharacterized protein</fullName>
    </submittedName>
</protein>
<reference evidence="1 4" key="2">
    <citation type="submission" date="2016-10" db="EMBL/GenBank/DDBJ databases">
        <title>Hydorgenophaga sp. LPB0072 isolated from gastropod.</title>
        <authorList>
            <person name="Kim E."/>
            <person name="Yi H."/>
        </authorList>
    </citation>
    <scope>NUCLEOTIDE SEQUENCE [LARGE SCALE GENOMIC DNA]</scope>
    <source>
        <strain evidence="1 4">LPB0072</strain>
    </source>
</reference>
<sequence>MSTPTITWQEPWRAIQFAAEIPGVQRQIEMEITAAHPLYGRGATVIGRRIDCDDVVAVLADGTYINVHLVWGKSGSGAAAAEYPSWLRYGDLAAFVQAVKEDAADYGK</sequence>
<accession>A0A162P792</accession>
<proteinExistence type="predicted"/>
<evidence type="ECO:0000313" key="2">
    <source>
        <dbReference type="EMBL" id="OAD42034.1"/>
    </source>
</evidence>
<keyword evidence="3" id="KW-1185">Reference proteome</keyword>